<sequence length="254" mass="27064">MADAHSPLPSPPMLDDACALFLDVDGTLIDFADSPEAVRLLPEVREAITRLSERLNGAIALVSGRPLAQLDALFAPLLLPAAGLHGHELRSDVAARAAMPQDTSEFLHGLHQRAAALTHKHTGVLVEDKGVSVALHWRAQPDAGPDVLAFAQDEIAQLSGYRLQPGDHVVEFVPEGSNKGLAVEQLMQTAAFAGRAPVFVGDDLTDEFGFEAANRLGGWSILVGDRAQTSARFRVDGTAAVHAWLQRNARNAAP</sequence>
<keyword evidence="4" id="KW-0460">Magnesium</keyword>
<dbReference type="AlphaFoldDB" id="A0AAJ0J1Q6"/>
<dbReference type="RefSeq" id="WP_039425199.1">
    <property type="nucleotide sequence ID" value="NZ_CP018470.1"/>
</dbReference>
<reference evidence="6" key="2">
    <citation type="submission" date="2021-11" db="EMBL/GenBank/DDBJ databases">
        <title>Genome resources and taxonomic validation of 89 Xanthomonas strains.</title>
        <authorList>
            <person name="Tambong J.T."/>
        </authorList>
    </citation>
    <scope>NUCLEOTIDE SEQUENCE</scope>
    <source>
        <strain evidence="6">Bv 5-4A</strain>
    </source>
</reference>
<evidence type="ECO:0000256" key="4">
    <source>
        <dbReference type="RuleBase" id="RU361117"/>
    </source>
</evidence>
<name>A0AAJ0J1Q6_9XANT</name>
<protein>
    <recommendedName>
        <fullName evidence="4">Trehalose 6-phosphate phosphatase</fullName>
        <ecNumber evidence="4">3.1.3.12</ecNumber>
    </recommendedName>
</protein>
<evidence type="ECO:0000313" key="5">
    <source>
        <dbReference type="EMBL" id="KHM97931.1"/>
    </source>
</evidence>
<dbReference type="CDD" id="cd01627">
    <property type="entry name" value="HAD_TPP"/>
    <property type="match status" value="1"/>
</dbReference>
<dbReference type="NCBIfam" id="TIGR01484">
    <property type="entry name" value="HAD-SF-IIB"/>
    <property type="match status" value="1"/>
</dbReference>
<evidence type="ECO:0000313" key="6">
    <source>
        <dbReference type="EMBL" id="MCC8624519.1"/>
    </source>
</evidence>
<dbReference type="NCBIfam" id="TIGR00685">
    <property type="entry name" value="T6PP"/>
    <property type="match status" value="1"/>
</dbReference>
<proteinExistence type="inferred from homology"/>
<keyword evidence="3 4" id="KW-0378">Hydrolase</keyword>
<organism evidence="5 7">
    <name type="scientific">Xanthomonas vesicatoria</name>
    <dbReference type="NCBI Taxonomy" id="56460"/>
    <lineage>
        <taxon>Bacteria</taxon>
        <taxon>Pseudomonadati</taxon>
        <taxon>Pseudomonadota</taxon>
        <taxon>Gammaproteobacteria</taxon>
        <taxon>Lysobacterales</taxon>
        <taxon>Lysobacteraceae</taxon>
        <taxon>Xanthomonas</taxon>
    </lineage>
</organism>
<dbReference type="EC" id="3.1.3.12" evidence="4"/>
<comment type="similarity">
    <text evidence="2 4">Belongs to the trehalose phosphatase family.</text>
</comment>
<comment type="caution">
    <text evidence="5">The sequence shown here is derived from an EMBL/GenBank/DDBJ whole genome shotgun (WGS) entry which is preliminary data.</text>
</comment>
<dbReference type="Proteomes" id="UP001430544">
    <property type="component" value="Unassembled WGS sequence"/>
</dbReference>
<comment type="catalytic activity">
    <reaction evidence="4">
        <text>alpha,alpha-trehalose 6-phosphate + H2O = alpha,alpha-trehalose + phosphate</text>
        <dbReference type="Rhea" id="RHEA:23420"/>
        <dbReference type="ChEBI" id="CHEBI:15377"/>
        <dbReference type="ChEBI" id="CHEBI:16551"/>
        <dbReference type="ChEBI" id="CHEBI:43474"/>
        <dbReference type="ChEBI" id="CHEBI:58429"/>
        <dbReference type="EC" id="3.1.3.12"/>
    </reaction>
</comment>
<dbReference type="InterPro" id="IPR023214">
    <property type="entry name" value="HAD_sf"/>
</dbReference>
<gene>
    <name evidence="6" type="primary">otsB</name>
    <name evidence="6" type="ORF">LN473_21595</name>
    <name evidence="5" type="ORF">OR61_02690</name>
</gene>
<keyword evidence="8" id="KW-1185">Reference proteome</keyword>
<dbReference type="EMBL" id="JSYJ01000009">
    <property type="protein sequence ID" value="KHM97931.1"/>
    <property type="molecule type" value="Genomic_DNA"/>
</dbReference>
<evidence type="ECO:0000256" key="2">
    <source>
        <dbReference type="ARBA" id="ARBA00008770"/>
    </source>
</evidence>
<dbReference type="PANTHER" id="PTHR43768">
    <property type="entry name" value="TREHALOSE 6-PHOSPHATE PHOSPHATASE"/>
    <property type="match status" value="1"/>
</dbReference>
<dbReference type="InterPro" id="IPR006379">
    <property type="entry name" value="HAD-SF_hydro_IIB"/>
</dbReference>
<comment type="cofactor">
    <cofactor evidence="4">
        <name>Mg(2+)</name>
        <dbReference type="ChEBI" id="CHEBI:18420"/>
    </cofactor>
</comment>
<dbReference type="GO" id="GO:0005992">
    <property type="term" value="P:trehalose biosynthetic process"/>
    <property type="evidence" value="ECO:0007669"/>
    <property type="project" value="InterPro"/>
</dbReference>
<dbReference type="Gene3D" id="3.30.70.1020">
    <property type="entry name" value="Trehalose-6-phosphate phosphatase related protein, domain 2"/>
    <property type="match status" value="1"/>
</dbReference>
<keyword evidence="4" id="KW-0479">Metal-binding</keyword>
<dbReference type="PANTHER" id="PTHR43768:SF3">
    <property type="entry name" value="TREHALOSE 6-PHOSPHATE PHOSPHATASE"/>
    <property type="match status" value="1"/>
</dbReference>
<evidence type="ECO:0000313" key="7">
    <source>
        <dbReference type="Proteomes" id="UP000030969"/>
    </source>
</evidence>
<dbReference type="Gene3D" id="3.40.50.1000">
    <property type="entry name" value="HAD superfamily/HAD-like"/>
    <property type="match status" value="1"/>
</dbReference>
<evidence type="ECO:0000256" key="1">
    <source>
        <dbReference type="ARBA" id="ARBA00005199"/>
    </source>
</evidence>
<dbReference type="SUPFAM" id="SSF56784">
    <property type="entry name" value="HAD-like"/>
    <property type="match status" value="1"/>
</dbReference>
<evidence type="ECO:0000313" key="8">
    <source>
        <dbReference type="Proteomes" id="UP001430544"/>
    </source>
</evidence>
<accession>A0AAJ0J1Q6</accession>
<dbReference type="InterPro" id="IPR003337">
    <property type="entry name" value="Trehalose_PPase"/>
</dbReference>
<dbReference type="Pfam" id="PF02358">
    <property type="entry name" value="Trehalose_PPase"/>
    <property type="match status" value="1"/>
</dbReference>
<dbReference type="GO" id="GO:0000287">
    <property type="term" value="F:magnesium ion binding"/>
    <property type="evidence" value="ECO:0007669"/>
    <property type="project" value="UniProtKB-ARBA"/>
</dbReference>
<dbReference type="GO" id="GO:0004805">
    <property type="term" value="F:trehalose-phosphatase activity"/>
    <property type="evidence" value="ECO:0007669"/>
    <property type="project" value="UniProtKB-EC"/>
</dbReference>
<comment type="function">
    <text evidence="4">Removes the phosphate from trehalose 6-phosphate to produce free trehalose.</text>
</comment>
<comment type="pathway">
    <text evidence="1 4">Glycan biosynthesis; trehalose biosynthesis.</text>
</comment>
<dbReference type="InterPro" id="IPR044651">
    <property type="entry name" value="OTSB-like"/>
</dbReference>
<dbReference type="Proteomes" id="UP000030969">
    <property type="component" value="Unassembled WGS sequence"/>
</dbReference>
<dbReference type="EMBL" id="JAJIUN010000097">
    <property type="protein sequence ID" value="MCC8624519.1"/>
    <property type="molecule type" value="Genomic_DNA"/>
</dbReference>
<evidence type="ECO:0000256" key="3">
    <source>
        <dbReference type="ARBA" id="ARBA00022801"/>
    </source>
</evidence>
<reference evidence="5 7" key="1">
    <citation type="submission" date="2014-11" db="EMBL/GenBank/DDBJ databases">
        <title>Draft Genome Sequences of Xanthomonas vesicatoria Strains from the Balkan Peninsula.</title>
        <authorList>
            <person name="Vancheva T."/>
            <person name="Lefeuvre P."/>
            <person name="Bogatzevska N."/>
            <person name="Moncheva P."/>
            <person name="Koebnik R."/>
        </authorList>
    </citation>
    <scope>NUCLEOTIDE SEQUENCE [LARGE SCALE GENOMIC DNA]</scope>
    <source>
        <strain evidence="5 7">53M</strain>
    </source>
</reference>
<dbReference type="InterPro" id="IPR036412">
    <property type="entry name" value="HAD-like_sf"/>
</dbReference>